<accession>A0ABR9KMP9</accession>
<proteinExistence type="predicted"/>
<evidence type="ECO:0000313" key="2">
    <source>
        <dbReference type="EMBL" id="MBE1562827.1"/>
    </source>
</evidence>
<dbReference type="InterPro" id="IPR025326">
    <property type="entry name" value="DUF4232"/>
</dbReference>
<dbReference type="Proteomes" id="UP000661607">
    <property type="component" value="Unassembled WGS sequence"/>
</dbReference>
<feature type="domain" description="DUF4232" evidence="1">
    <location>
        <begin position="1"/>
        <end position="92"/>
    </location>
</feature>
<dbReference type="Pfam" id="PF14016">
    <property type="entry name" value="DUF4232"/>
    <property type="match status" value="1"/>
</dbReference>
<evidence type="ECO:0000259" key="1">
    <source>
        <dbReference type="Pfam" id="PF14016"/>
    </source>
</evidence>
<protein>
    <recommendedName>
        <fullName evidence="1">DUF4232 domain-containing protein</fullName>
    </recommendedName>
</protein>
<keyword evidence="3" id="KW-1185">Reference proteome</keyword>
<gene>
    <name evidence="2" type="ORF">H4W81_005606</name>
</gene>
<comment type="caution">
    <text evidence="2">The sequence shown here is derived from an EMBL/GenBank/DDBJ whole genome shotgun (WGS) entry which is preliminary data.</text>
</comment>
<evidence type="ECO:0000313" key="3">
    <source>
        <dbReference type="Proteomes" id="UP000661607"/>
    </source>
</evidence>
<reference evidence="2 3" key="1">
    <citation type="submission" date="2020-10" db="EMBL/GenBank/DDBJ databases">
        <title>Sequencing the genomes of 1000 actinobacteria strains.</title>
        <authorList>
            <person name="Klenk H.-P."/>
        </authorList>
    </citation>
    <scope>NUCLEOTIDE SEQUENCE [LARGE SCALE GENOMIC DNA]</scope>
    <source>
        <strain evidence="2 3">DSM 43748</strain>
    </source>
</reference>
<name>A0ABR9KMP9_9ACTN</name>
<organism evidence="2 3">
    <name type="scientific">Nonomuraea africana</name>
    <dbReference type="NCBI Taxonomy" id="46171"/>
    <lineage>
        <taxon>Bacteria</taxon>
        <taxon>Bacillati</taxon>
        <taxon>Actinomycetota</taxon>
        <taxon>Actinomycetes</taxon>
        <taxon>Streptosporangiales</taxon>
        <taxon>Streptosporangiaceae</taxon>
        <taxon>Nonomuraea</taxon>
    </lineage>
</organism>
<dbReference type="EMBL" id="JADBEF010000001">
    <property type="protein sequence ID" value="MBE1562827.1"/>
    <property type="molecule type" value="Genomic_DNA"/>
</dbReference>
<sequence>MYGYPGLVMIDGRGDALRTRTRREAATPRKVLLKPGSAASSRLHWTVVETGRETSCPASARLVIIPPDETAHLEIPFTATVCDDGRLDVTPLTR</sequence>